<dbReference type="GO" id="GO:0006265">
    <property type="term" value="P:DNA topological change"/>
    <property type="evidence" value="ECO:0007669"/>
    <property type="project" value="EnsemblFungi"/>
</dbReference>
<keyword evidence="9" id="KW-0460">Magnesium</keyword>
<evidence type="ECO:0000256" key="13">
    <source>
        <dbReference type="ARBA" id="ARBA00023254"/>
    </source>
</evidence>
<comment type="cofactor">
    <cofactor evidence="1">
        <name>Mg(2+)</name>
        <dbReference type="ChEBI" id="CHEBI:18420"/>
    </cofactor>
</comment>
<dbReference type="GO" id="GO:0003677">
    <property type="term" value="F:DNA binding"/>
    <property type="evidence" value="ECO:0007669"/>
    <property type="project" value="InterPro"/>
</dbReference>
<dbReference type="PANTHER" id="PTHR21077:SF5">
    <property type="entry name" value="CROSSOVER JUNCTION ENDONUCLEASE MMS4"/>
    <property type="match status" value="1"/>
</dbReference>
<evidence type="ECO:0000256" key="1">
    <source>
        <dbReference type="ARBA" id="ARBA00001946"/>
    </source>
</evidence>
<organism evidence="16 17">
    <name type="scientific">Candida glabrata</name>
    <name type="common">Yeast</name>
    <name type="synonym">Torulopsis glabrata</name>
    <dbReference type="NCBI Taxonomy" id="5478"/>
    <lineage>
        <taxon>Eukaryota</taxon>
        <taxon>Fungi</taxon>
        <taxon>Dikarya</taxon>
        <taxon>Ascomycota</taxon>
        <taxon>Saccharomycotina</taxon>
        <taxon>Saccharomycetes</taxon>
        <taxon>Saccharomycetales</taxon>
        <taxon>Saccharomycetaceae</taxon>
        <taxon>Nakaseomyces</taxon>
    </lineage>
</organism>
<name>A0A0W0CRE0_CANGB</name>
<comment type="similarity">
    <text evidence="3">Belongs to the EME1/MMS4 family.</text>
</comment>
<dbReference type="GO" id="GO:0048476">
    <property type="term" value="C:Holliday junction resolvase complex"/>
    <property type="evidence" value="ECO:0007669"/>
    <property type="project" value="EnsemblFungi"/>
</dbReference>
<evidence type="ECO:0000256" key="5">
    <source>
        <dbReference type="ARBA" id="ARBA00022723"/>
    </source>
</evidence>
<feature type="compositionally biased region" description="Polar residues" evidence="14">
    <location>
        <begin position="122"/>
        <end position="136"/>
    </location>
</feature>
<dbReference type="InterPro" id="IPR033310">
    <property type="entry name" value="Mms4/EME1/EME2"/>
</dbReference>
<dbReference type="OrthoDB" id="343092at2759"/>
<dbReference type="Pfam" id="PF02732">
    <property type="entry name" value="ERCC4"/>
    <property type="match status" value="1"/>
</dbReference>
<dbReference type="GO" id="GO:0010520">
    <property type="term" value="P:regulation of reciprocal meiotic recombination"/>
    <property type="evidence" value="ECO:0007669"/>
    <property type="project" value="EnsemblFungi"/>
</dbReference>
<dbReference type="VEuPathDB" id="FungiDB:B1J91_K12122g"/>
<dbReference type="VEuPathDB" id="FungiDB:CAGL0K12122g"/>
<evidence type="ECO:0000256" key="4">
    <source>
        <dbReference type="ARBA" id="ARBA00022722"/>
    </source>
</evidence>
<dbReference type="CDD" id="cd20085">
    <property type="entry name" value="XPF_nuclease_Mms4"/>
    <property type="match status" value="1"/>
</dbReference>
<dbReference type="EMBL" id="LLZZ01000126">
    <property type="protein sequence ID" value="KTB02176.1"/>
    <property type="molecule type" value="Genomic_DNA"/>
</dbReference>
<evidence type="ECO:0000256" key="2">
    <source>
        <dbReference type="ARBA" id="ARBA00004123"/>
    </source>
</evidence>
<evidence type="ECO:0000256" key="7">
    <source>
        <dbReference type="ARBA" id="ARBA00022763"/>
    </source>
</evidence>
<dbReference type="GO" id="GO:0000712">
    <property type="term" value="P:resolution of meiotic recombination intermediates"/>
    <property type="evidence" value="ECO:0007669"/>
    <property type="project" value="EnsemblFungi"/>
</dbReference>
<evidence type="ECO:0000256" key="6">
    <source>
        <dbReference type="ARBA" id="ARBA00022759"/>
    </source>
</evidence>
<keyword evidence="5" id="KW-0479">Metal-binding</keyword>
<accession>A0A0W0CRE0</accession>
<feature type="region of interest" description="Disordered" evidence="14">
    <location>
        <begin position="103"/>
        <end position="155"/>
    </location>
</feature>
<dbReference type="GO" id="GO:0031573">
    <property type="term" value="P:mitotic intra-S DNA damage checkpoint signaling"/>
    <property type="evidence" value="ECO:0007669"/>
    <property type="project" value="TreeGrafter"/>
</dbReference>
<gene>
    <name evidence="16" type="ORF">AO440_003761</name>
</gene>
<evidence type="ECO:0000256" key="8">
    <source>
        <dbReference type="ARBA" id="ARBA00022801"/>
    </source>
</evidence>
<dbReference type="VEuPathDB" id="FungiDB:GWK60_K11891"/>
<evidence type="ECO:0000256" key="11">
    <source>
        <dbReference type="ARBA" id="ARBA00023204"/>
    </source>
</evidence>
<evidence type="ECO:0000256" key="9">
    <source>
        <dbReference type="ARBA" id="ARBA00022842"/>
    </source>
</evidence>
<keyword evidence="4" id="KW-0540">Nuclease</keyword>
<dbReference type="PANTHER" id="PTHR21077">
    <property type="entry name" value="EME1 PROTEIN"/>
    <property type="match status" value="1"/>
</dbReference>
<keyword evidence="6 16" id="KW-0255">Endonuclease</keyword>
<dbReference type="SMART" id="SM00891">
    <property type="entry name" value="ERCC4"/>
    <property type="match status" value="1"/>
</dbReference>
<dbReference type="GO" id="GO:0005634">
    <property type="term" value="C:nucleus"/>
    <property type="evidence" value="ECO:0007669"/>
    <property type="project" value="UniProtKB-SubCell"/>
</dbReference>
<evidence type="ECO:0000256" key="12">
    <source>
        <dbReference type="ARBA" id="ARBA00023242"/>
    </source>
</evidence>
<comment type="subcellular location">
    <subcellularLocation>
        <location evidence="2">Nucleus</location>
    </subcellularLocation>
</comment>
<dbReference type="InterPro" id="IPR006166">
    <property type="entry name" value="ERCC4_domain"/>
</dbReference>
<keyword evidence="8" id="KW-0378">Hydrolase</keyword>
<keyword evidence="10" id="KW-0233">DNA recombination</keyword>
<dbReference type="GO" id="GO:0031297">
    <property type="term" value="P:replication fork processing"/>
    <property type="evidence" value="ECO:0007669"/>
    <property type="project" value="TreeGrafter"/>
</dbReference>
<feature type="domain" description="ERCC4" evidence="15">
    <location>
        <begin position="287"/>
        <end position="544"/>
    </location>
</feature>
<keyword evidence="13" id="KW-0469">Meiosis</keyword>
<dbReference type="GO" id="GO:0008821">
    <property type="term" value="F:crossover junction DNA endonuclease activity"/>
    <property type="evidence" value="ECO:0007669"/>
    <property type="project" value="EnsemblFungi"/>
</dbReference>
<comment type="caution">
    <text evidence="16">The sequence shown here is derived from an EMBL/GenBank/DDBJ whole genome shotgun (WGS) entry which is preliminary data.</text>
</comment>
<evidence type="ECO:0000256" key="14">
    <source>
        <dbReference type="SAM" id="MobiDB-lite"/>
    </source>
</evidence>
<dbReference type="Proteomes" id="UP000054886">
    <property type="component" value="Unassembled WGS sequence"/>
</dbReference>
<evidence type="ECO:0000313" key="17">
    <source>
        <dbReference type="Proteomes" id="UP000054886"/>
    </source>
</evidence>
<protein>
    <submittedName>
        <fullName evidence="16">Crossover junction endonuclease EME1</fullName>
    </submittedName>
</protein>
<keyword evidence="7" id="KW-0227">DNA damage</keyword>
<evidence type="ECO:0000256" key="10">
    <source>
        <dbReference type="ARBA" id="ARBA00023172"/>
    </source>
</evidence>
<sequence>MPTTPVIEILDDSSLLDDSLIEEIISDNNDNVIHPTEIDESIEISIPYVNDKTAESNSTSLGNCQKESSLIVTQTASQRKRILDEILSDDLSISTDDFSLDAIPKQTSGRTRDSQKNDSALYESSQEKASIASSPNRLIKKSSSERHKKSQSIDSKDICIKSPTRKINLGVTESMQTDVLFEDNNFNNIECTQETDLSFSTATADTPTVGFKEITFKHKESTNEGLNSHSFSDSIFERQRLKQYITNIRDITETESQELYNKLIHTEKGLFNAVNQTPRDNFKAREDIIVDFSPSLLSFLDKQTEILKSILAPATIQKSIHDELPRIRFFRKCHSFYDLQHDFFFPSNYKIVEENTTILYFDSKEFFVKYKEDKRSLFEKLKEIERDNYEIILVLYDLAKFKRELEKIEETKYRSRVQSQIYDSQQSIQQNKVTTPQSDYGLKKFDVEQRLRYINREWGLKIHIVNSHNDFVHSLPNLCSIIGKQRMDPAIRYMRYAHLNVKSASDRKDTLKKTINEIGKVPDIKASAISDIYPSFQSLLHDFEAGSLKASSDGNYLMSEALEKRLHKIFTSTDPNEAVD</sequence>
<dbReference type="InterPro" id="IPR047521">
    <property type="entry name" value="XPF_nuclease_EME1_ascomycetes"/>
</dbReference>
<keyword evidence="11" id="KW-0234">DNA repair</keyword>
<proteinExistence type="inferred from homology"/>
<dbReference type="VEuPathDB" id="FungiDB:GVI51_K11957"/>
<dbReference type="GO" id="GO:0046872">
    <property type="term" value="F:metal ion binding"/>
    <property type="evidence" value="ECO:0007669"/>
    <property type="project" value="UniProtKB-KW"/>
</dbReference>
<reference evidence="16 17" key="1">
    <citation type="submission" date="2015-10" db="EMBL/GenBank/DDBJ databases">
        <title>Draft genomes sequences of Candida glabrata isolates 1A, 1B, 2A, 2B, 3A and 3B.</title>
        <authorList>
            <person name="Haavelsrud O.E."/>
            <person name="Gaustad P."/>
        </authorList>
    </citation>
    <scope>NUCLEOTIDE SEQUENCE [LARGE SCALE GENOMIC DNA]</scope>
    <source>
        <strain evidence="16">910700640</strain>
    </source>
</reference>
<evidence type="ECO:0000256" key="3">
    <source>
        <dbReference type="ARBA" id="ARBA00005313"/>
    </source>
</evidence>
<evidence type="ECO:0000313" key="16">
    <source>
        <dbReference type="EMBL" id="KTB02176.1"/>
    </source>
</evidence>
<keyword evidence="12" id="KW-0539">Nucleus</keyword>
<dbReference type="GO" id="GO:0006302">
    <property type="term" value="P:double-strand break repair"/>
    <property type="evidence" value="ECO:0007669"/>
    <property type="project" value="TreeGrafter"/>
</dbReference>
<evidence type="ECO:0000259" key="15">
    <source>
        <dbReference type="SMART" id="SM00891"/>
    </source>
</evidence>
<dbReference type="AlphaFoldDB" id="A0A0W0CRE0"/>